<dbReference type="InterPro" id="IPR051323">
    <property type="entry name" value="AtsK-like"/>
</dbReference>
<dbReference type="EMBL" id="JAEPBG010000049">
    <property type="protein sequence ID" value="MBK4739315.1"/>
    <property type="molecule type" value="Genomic_DNA"/>
</dbReference>
<dbReference type="Pfam" id="PF02668">
    <property type="entry name" value="TauD"/>
    <property type="match status" value="1"/>
</dbReference>
<evidence type="ECO:0000259" key="6">
    <source>
        <dbReference type="Pfam" id="PF02668"/>
    </source>
</evidence>
<dbReference type="SUPFAM" id="SSF51197">
    <property type="entry name" value="Clavaminate synthase-like"/>
    <property type="match status" value="1"/>
</dbReference>
<evidence type="ECO:0000313" key="8">
    <source>
        <dbReference type="Proteomes" id="UP000622890"/>
    </source>
</evidence>
<evidence type="ECO:0000256" key="2">
    <source>
        <dbReference type="ARBA" id="ARBA00022723"/>
    </source>
</evidence>
<dbReference type="GO" id="GO:0046872">
    <property type="term" value="F:metal ion binding"/>
    <property type="evidence" value="ECO:0007669"/>
    <property type="project" value="UniProtKB-KW"/>
</dbReference>
<dbReference type="InterPro" id="IPR003819">
    <property type="entry name" value="TauD/TfdA-like"/>
</dbReference>
<dbReference type="GO" id="GO:0005737">
    <property type="term" value="C:cytoplasm"/>
    <property type="evidence" value="ECO:0007669"/>
    <property type="project" value="TreeGrafter"/>
</dbReference>
<dbReference type="RefSeq" id="WP_200598681.1">
    <property type="nucleotide sequence ID" value="NZ_JAEPBG010000049.1"/>
</dbReference>
<sequence>MNFQHIDVRKLTPVIGAEIRGVDLSRPMPQDQFDEVRRALLENLVIFFRDQEMTIEQHKDFGRCFGELHIHPGAPARIPEHPEILVIHADENSKHVAGEAWHSDVSCDAEPPMGSILHLSEIPPSGGDTMFSNMYAAYDALSGPLKRLLEGLTAIHDGDHVYRGRYKYESVSAADPNRKFPTSEHPVVRTHPETGRRALYVNSGFTTRIVQLERAESDAILQMLYRHVERPEFQCRFKWDVNSVAFWDNRCAQHLAIWDYFPHRRHGNRVTIKGTRPFLAA</sequence>
<dbReference type="Gene3D" id="3.60.130.10">
    <property type="entry name" value="Clavaminate synthase-like"/>
    <property type="match status" value="1"/>
</dbReference>
<protein>
    <submittedName>
        <fullName evidence="7">TauD/TfdA family dioxygenase</fullName>
    </submittedName>
</protein>
<organism evidence="7 8">
    <name type="scientific">Noviherbaspirillum pedocola</name>
    <dbReference type="NCBI Taxonomy" id="2801341"/>
    <lineage>
        <taxon>Bacteria</taxon>
        <taxon>Pseudomonadati</taxon>
        <taxon>Pseudomonadota</taxon>
        <taxon>Betaproteobacteria</taxon>
        <taxon>Burkholderiales</taxon>
        <taxon>Oxalobacteraceae</taxon>
        <taxon>Noviherbaspirillum</taxon>
    </lineage>
</organism>
<keyword evidence="4" id="KW-0560">Oxidoreductase</keyword>
<dbReference type="InterPro" id="IPR042098">
    <property type="entry name" value="TauD-like_sf"/>
</dbReference>
<dbReference type="PANTHER" id="PTHR30468">
    <property type="entry name" value="ALPHA-KETOGLUTARATE-DEPENDENT SULFONATE DIOXYGENASE"/>
    <property type="match status" value="1"/>
</dbReference>
<comment type="caution">
    <text evidence="7">The sequence shown here is derived from an EMBL/GenBank/DDBJ whole genome shotgun (WGS) entry which is preliminary data.</text>
</comment>
<evidence type="ECO:0000256" key="1">
    <source>
        <dbReference type="ARBA" id="ARBA00005896"/>
    </source>
</evidence>
<dbReference type="AlphaFoldDB" id="A0A934W9R1"/>
<keyword evidence="8" id="KW-1185">Reference proteome</keyword>
<dbReference type="GO" id="GO:0006790">
    <property type="term" value="P:sulfur compound metabolic process"/>
    <property type="evidence" value="ECO:0007669"/>
    <property type="project" value="TreeGrafter"/>
</dbReference>
<dbReference type="GO" id="GO:0000908">
    <property type="term" value="F:taurine dioxygenase activity"/>
    <property type="evidence" value="ECO:0007669"/>
    <property type="project" value="TreeGrafter"/>
</dbReference>
<keyword evidence="5" id="KW-0408">Iron</keyword>
<accession>A0A934W9R1</accession>
<reference evidence="7" key="1">
    <citation type="submission" date="2021-01" db="EMBL/GenBank/DDBJ databases">
        <title>Genome sequence of strain Noviherbaspirillum sp. DKR-6.</title>
        <authorList>
            <person name="Chaudhary D.K."/>
        </authorList>
    </citation>
    <scope>NUCLEOTIDE SEQUENCE</scope>
    <source>
        <strain evidence="7">DKR-6</strain>
    </source>
</reference>
<comment type="similarity">
    <text evidence="1">Belongs to the TfdA dioxygenase family.</text>
</comment>
<evidence type="ECO:0000256" key="3">
    <source>
        <dbReference type="ARBA" id="ARBA00022964"/>
    </source>
</evidence>
<evidence type="ECO:0000256" key="4">
    <source>
        <dbReference type="ARBA" id="ARBA00023002"/>
    </source>
</evidence>
<evidence type="ECO:0000256" key="5">
    <source>
        <dbReference type="ARBA" id="ARBA00023004"/>
    </source>
</evidence>
<feature type="domain" description="TauD/TfdA-like" evidence="6">
    <location>
        <begin position="7"/>
        <end position="271"/>
    </location>
</feature>
<evidence type="ECO:0000313" key="7">
    <source>
        <dbReference type="EMBL" id="MBK4739315.1"/>
    </source>
</evidence>
<keyword evidence="2" id="KW-0479">Metal-binding</keyword>
<dbReference type="FunFam" id="3.60.130.10:FF:000007">
    <property type="entry name" value="Alpha-ketoglutarate-dependent taurine dioxygenase"/>
    <property type="match status" value="1"/>
</dbReference>
<keyword evidence="3 7" id="KW-0223">Dioxygenase</keyword>
<name>A0A934W9R1_9BURK</name>
<gene>
    <name evidence="7" type="ORF">JJB74_32410</name>
</gene>
<proteinExistence type="inferred from homology"/>
<dbReference type="Proteomes" id="UP000622890">
    <property type="component" value="Unassembled WGS sequence"/>
</dbReference>
<dbReference type="PANTHER" id="PTHR30468:SF1">
    <property type="entry name" value="ALPHA-KETOGLUTARATE-DEPENDENT SULFONATE DIOXYGENASE"/>
    <property type="match status" value="1"/>
</dbReference>